<evidence type="ECO:0000313" key="1">
    <source>
        <dbReference type="EMBL" id="EKC55769.1"/>
    </source>
</evidence>
<dbReference type="SUPFAM" id="SSF53822">
    <property type="entry name" value="Periplasmic binding protein-like I"/>
    <property type="match status" value="1"/>
</dbReference>
<dbReference type="AlphaFoldDB" id="K1SK27"/>
<feature type="non-terminal residue" evidence="1">
    <location>
        <position position="32"/>
    </location>
</feature>
<dbReference type="Gene3D" id="3.40.50.2300">
    <property type="match status" value="1"/>
</dbReference>
<dbReference type="EMBL" id="AJWY01010357">
    <property type="protein sequence ID" value="EKC55769.1"/>
    <property type="molecule type" value="Genomic_DNA"/>
</dbReference>
<protein>
    <submittedName>
        <fullName evidence="1">Uncharacterized protein</fullName>
    </submittedName>
</protein>
<gene>
    <name evidence="1" type="ORF">LEA_15176</name>
</gene>
<name>K1SK27_9ZZZZ</name>
<comment type="caution">
    <text evidence="1">The sequence shown here is derived from an EMBL/GenBank/DDBJ whole genome shotgun (WGS) entry which is preliminary data.</text>
</comment>
<dbReference type="InterPro" id="IPR028082">
    <property type="entry name" value="Peripla_BP_I"/>
</dbReference>
<sequence length="32" mass="3449">MPLKNGIQLAVDEINAAGGVNGMKLEFQMEDD</sequence>
<reference evidence="1" key="1">
    <citation type="journal article" date="2013" name="Environ. Microbiol.">
        <title>Microbiota from the distal guts of lean and obese adolescents exhibit partial functional redundancy besides clear differences in community structure.</title>
        <authorList>
            <person name="Ferrer M."/>
            <person name="Ruiz A."/>
            <person name="Lanza F."/>
            <person name="Haange S.B."/>
            <person name="Oberbach A."/>
            <person name="Till H."/>
            <person name="Bargiela R."/>
            <person name="Campoy C."/>
            <person name="Segura M.T."/>
            <person name="Richter M."/>
            <person name="von Bergen M."/>
            <person name="Seifert J."/>
            <person name="Suarez A."/>
        </authorList>
    </citation>
    <scope>NUCLEOTIDE SEQUENCE</scope>
</reference>
<accession>K1SK27</accession>
<proteinExistence type="predicted"/>
<organism evidence="1">
    <name type="scientific">human gut metagenome</name>
    <dbReference type="NCBI Taxonomy" id="408170"/>
    <lineage>
        <taxon>unclassified sequences</taxon>
        <taxon>metagenomes</taxon>
        <taxon>organismal metagenomes</taxon>
    </lineage>
</organism>